<feature type="transmembrane region" description="Helical" evidence="2">
    <location>
        <begin position="215"/>
        <end position="236"/>
    </location>
</feature>
<dbReference type="AlphaFoldDB" id="A0A9E7GLN6"/>
<evidence type="ECO:0000313" key="3">
    <source>
        <dbReference type="EMBL" id="URE14642.1"/>
    </source>
</evidence>
<reference evidence="3" key="1">
    <citation type="submission" date="2022-05" db="EMBL/GenBank/DDBJ databases">
        <title>The Musa troglodytarum L. genome provides insights into the mechanism of non-climacteric behaviour and enrichment of carotenoids.</title>
        <authorList>
            <person name="Wang J."/>
        </authorList>
    </citation>
    <scope>NUCLEOTIDE SEQUENCE</scope>
    <source>
        <tissue evidence="3">Leaf</tissue>
    </source>
</reference>
<dbReference type="EMBL" id="CP097509">
    <property type="protein sequence ID" value="URE14642.1"/>
    <property type="molecule type" value="Genomic_DNA"/>
</dbReference>
<dbReference type="OrthoDB" id="780973at2759"/>
<evidence type="ECO:0000313" key="4">
    <source>
        <dbReference type="Proteomes" id="UP001055439"/>
    </source>
</evidence>
<organism evidence="3 4">
    <name type="scientific">Musa troglodytarum</name>
    <name type="common">fe'i banana</name>
    <dbReference type="NCBI Taxonomy" id="320322"/>
    <lineage>
        <taxon>Eukaryota</taxon>
        <taxon>Viridiplantae</taxon>
        <taxon>Streptophyta</taxon>
        <taxon>Embryophyta</taxon>
        <taxon>Tracheophyta</taxon>
        <taxon>Spermatophyta</taxon>
        <taxon>Magnoliopsida</taxon>
        <taxon>Liliopsida</taxon>
        <taxon>Zingiberales</taxon>
        <taxon>Musaceae</taxon>
        <taxon>Musa</taxon>
    </lineage>
</organism>
<feature type="compositionally biased region" description="Basic and acidic residues" evidence="1">
    <location>
        <begin position="343"/>
        <end position="355"/>
    </location>
</feature>
<evidence type="ECO:0000256" key="2">
    <source>
        <dbReference type="SAM" id="Phobius"/>
    </source>
</evidence>
<protein>
    <submittedName>
        <fullName evidence="3">Uncharacterized protein</fullName>
    </submittedName>
</protein>
<name>A0A9E7GLN6_9LILI</name>
<keyword evidence="2" id="KW-0472">Membrane</keyword>
<evidence type="ECO:0000256" key="1">
    <source>
        <dbReference type="SAM" id="MobiDB-lite"/>
    </source>
</evidence>
<feature type="compositionally biased region" description="Pro residues" evidence="1">
    <location>
        <begin position="107"/>
        <end position="125"/>
    </location>
</feature>
<feature type="region of interest" description="Disordered" evidence="1">
    <location>
        <begin position="324"/>
        <end position="364"/>
    </location>
</feature>
<feature type="region of interest" description="Disordered" evidence="1">
    <location>
        <begin position="107"/>
        <end position="172"/>
    </location>
</feature>
<proteinExistence type="predicted"/>
<keyword evidence="2" id="KW-0812">Transmembrane</keyword>
<keyword evidence="2" id="KW-1133">Transmembrane helix</keyword>
<dbReference type="Proteomes" id="UP001055439">
    <property type="component" value="Chromosome 7"/>
</dbReference>
<accession>A0A9E7GLN6</accession>
<sequence>MAHYKPHLFPSFRCTRLSEAAVSRPLLSASARLAHPIAASIWEEEDMDEGTSKPRVCLTEKELLAARKLSRLLQMLLQWQHRRCRRTTYVFPEYLRWGVWRSRSIPDGPPSSAPPPPPPPPPIIVPPQGRASDDAQRKLSSPSMAGSGGKDDAMPSSSAALPAVDQGNGRPESVVNQRREFTSLDDGAHLNRVNIEEHCDQLRARNSVLRQVEEVIFSFFLVSFWALFSHLLQIFAGPILQQKLVIAAKVCPAAAIGCSPTRNRHFRRRRQRQRQPPALALIPADPKLAFFPLEVVPVENHQELDGRCATERAPSSQAMLDLNAPPETEQEAEDQVPAAAAGQEERVEHRYEHGGADTAAPRCT</sequence>
<keyword evidence="4" id="KW-1185">Reference proteome</keyword>
<gene>
    <name evidence="3" type="ORF">MUK42_11088</name>
</gene>